<gene>
    <name evidence="1" type="ORF">LPJ66_008301</name>
</gene>
<dbReference type="Proteomes" id="UP001150581">
    <property type="component" value="Unassembled WGS sequence"/>
</dbReference>
<keyword evidence="2" id="KW-1185">Reference proteome</keyword>
<dbReference type="EMBL" id="JANBPG010001641">
    <property type="protein sequence ID" value="KAJ1888951.1"/>
    <property type="molecule type" value="Genomic_DNA"/>
</dbReference>
<organism evidence="1 2">
    <name type="scientific">Kickxella alabastrina</name>
    <dbReference type="NCBI Taxonomy" id="61397"/>
    <lineage>
        <taxon>Eukaryota</taxon>
        <taxon>Fungi</taxon>
        <taxon>Fungi incertae sedis</taxon>
        <taxon>Zoopagomycota</taxon>
        <taxon>Kickxellomycotina</taxon>
        <taxon>Kickxellomycetes</taxon>
        <taxon>Kickxellales</taxon>
        <taxon>Kickxellaceae</taxon>
        <taxon>Kickxella</taxon>
    </lineage>
</organism>
<evidence type="ECO:0000313" key="2">
    <source>
        <dbReference type="Proteomes" id="UP001150581"/>
    </source>
</evidence>
<comment type="caution">
    <text evidence="1">The sequence shown here is derived from an EMBL/GenBank/DDBJ whole genome shotgun (WGS) entry which is preliminary data.</text>
</comment>
<name>A0ACC1I734_9FUNG</name>
<accession>A0ACC1I734</accession>
<sequence length="194" mass="20771">MAADFIAANASVAIDTVVSMACLVAMFNAKSTRRKALPTPAFPLITLGIANVALVVTQSASISSVVFTASLSAAVSLTAYSAFCHYLGAASGSNALAFLYVVRLYRLGQLPLIISLPATAASAAIHIWHAWYALNSQLKSNILFHLKGMCALDGFVFARLTRSGGLSIEDLRNRKFESEFSEYSKKAVFDPTQR</sequence>
<protein>
    <submittedName>
        <fullName evidence="1">Uncharacterized protein</fullName>
    </submittedName>
</protein>
<proteinExistence type="predicted"/>
<reference evidence="1" key="1">
    <citation type="submission" date="2022-07" db="EMBL/GenBank/DDBJ databases">
        <title>Phylogenomic reconstructions and comparative analyses of Kickxellomycotina fungi.</title>
        <authorList>
            <person name="Reynolds N.K."/>
            <person name="Stajich J.E."/>
            <person name="Barry K."/>
            <person name="Grigoriev I.V."/>
            <person name="Crous P."/>
            <person name="Smith M.E."/>
        </authorList>
    </citation>
    <scope>NUCLEOTIDE SEQUENCE</scope>
    <source>
        <strain evidence="1">Benny 63K</strain>
    </source>
</reference>
<evidence type="ECO:0000313" key="1">
    <source>
        <dbReference type="EMBL" id="KAJ1888951.1"/>
    </source>
</evidence>